<gene>
    <name evidence="1" type="ORF">HPBE_LOCUS1953</name>
</gene>
<dbReference type="WBParaSite" id="HPBE_0000195201-mRNA-1">
    <property type="protein sequence ID" value="HPBE_0000195201-mRNA-1"/>
    <property type="gene ID" value="HPBE_0000195201"/>
</dbReference>
<reference evidence="3" key="2">
    <citation type="submission" date="2019-09" db="UniProtKB">
        <authorList>
            <consortium name="WormBaseParasite"/>
        </authorList>
    </citation>
    <scope>IDENTIFICATION</scope>
</reference>
<sequence>MDIHATTAFWREFSTSDHIHIVANLIEVSREYWQPAIVLKKSIGSRPYLTAIDLKKALSKLKQDQTIGYT</sequence>
<dbReference type="AlphaFoldDB" id="A0A183F710"/>
<protein>
    <submittedName>
        <fullName evidence="3">Transposase</fullName>
    </submittedName>
</protein>
<evidence type="ECO:0000313" key="3">
    <source>
        <dbReference type="WBParaSite" id="HPBE_0000195201-mRNA-1"/>
    </source>
</evidence>
<dbReference type="OrthoDB" id="410104at2759"/>
<accession>A0A183F710</accession>
<proteinExistence type="predicted"/>
<dbReference type="EMBL" id="UZAH01002519">
    <property type="protein sequence ID" value="VDO22314.1"/>
    <property type="molecule type" value="Genomic_DNA"/>
</dbReference>
<reference evidence="1 2" key="1">
    <citation type="submission" date="2018-11" db="EMBL/GenBank/DDBJ databases">
        <authorList>
            <consortium name="Pathogen Informatics"/>
        </authorList>
    </citation>
    <scope>NUCLEOTIDE SEQUENCE [LARGE SCALE GENOMIC DNA]</scope>
</reference>
<keyword evidence="2" id="KW-1185">Reference proteome</keyword>
<accession>A0A3P7UEA6</accession>
<evidence type="ECO:0000313" key="1">
    <source>
        <dbReference type="EMBL" id="VDO22314.1"/>
    </source>
</evidence>
<evidence type="ECO:0000313" key="2">
    <source>
        <dbReference type="Proteomes" id="UP000050761"/>
    </source>
</evidence>
<name>A0A183F710_HELPZ</name>
<dbReference type="Proteomes" id="UP000050761">
    <property type="component" value="Unassembled WGS sequence"/>
</dbReference>
<organism evidence="2 3">
    <name type="scientific">Heligmosomoides polygyrus</name>
    <name type="common">Parasitic roundworm</name>
    <dbReference type="NCBI Taxonomy" id="6339"/>
    <lineage>
        <taxon>Eukaryota</taxon>
        <taxon>Metazoa</taxon>
        <taxon>Ecdysozoa</taxon>
        <taxon>Nematoda</taxon>
        <taxon>Chromadorea</taxon>
        <taxon>Rhabditida</taxon>
        <taxon>Rhabditina</taxon>
        <taxon>Rhabditomorpha</taxon>
        <taxon>Strongyloidea</taxon>
        <taxon>Heligmosomidae</taxon>
        <taxon>Heligmosomoides</taxon>
    </lineage>
</organism>